<evidence type="ECO:0000313" key="2">
    <source>
        <dbReference type="Proteomes" id="UP000681967"/>
    </source>
</evidence>
<comment type="caution">
    <text evidence="1">The sequence shown here is derived from an EMBL/GenBank/DDBJ whole genome shotgun (WGS) entry which is preliminary data.</text>
</comment>
<feature type="non-terminal residue" evidence="1">
    <location>
        <position position="59"/>
    </location>
</feature>
<gene>
    <name evidence="1" type="ORF">BYL167_LOCUS72495</name>
</gene>
<name>A0A8S3G4J3_9BILA</name>
<dbReference type="AlphaFoldDB" id="A0A8S3G4J3"/>
<sequence>MILQQQQQDSHLQRSFISSTAILQQPQITTVNHQSIKTETIHAKPFTININILDAAKND</sequence>
<dbReference type="Proteomes" id="UP000681967">
    <property type="component" value="Unassembled WGS sequence"/>
</dbReference>
<organism evidence="1 2">
    <name type="scientific">Rotaria magnacalcarata</name>
    <dbReference type="NCBI Taxonomy" id="392030"/>
    <lineage>
        <taxon>Eukaryota</taxon>
        <taxon>Metazoa</taxon>
        <taxon>Spiralia</taxon>
        <taxon>Gnathifera</taxon>
        <taxon>Rotifera</taxon>
        <taxon>Eurotatoria</taxon>
        <taxon>Bdelloidea</taxon>
        <taxon>Philodinida</taxon>
        <taxon>Philodinidae</taxon>
        <taxon>Rotaria</taxon>
    </lineage>
</organism>
<protein>
    <submittedName>
        <fullName evidence="1">Uncharacterized protein</fullName>
    </submittedName>
</protein>
<accession>A0A8S3G4J3</accession>
<dbReference type="EMBL" id="CAJOBH010258477">
    <property type="protein sequence ID" value="CAF5152115.1"/>
    <property type="molecule type" value="Genomic_DNA"/>
</dbReference>
<reference evidence="1" key="1">
    <citation type="submission" date="2021-02" db="EMBL/GenBank/DDBJ databases">
        <authorList>
            <person name="Nowell W R."/>
        </authorList>
    </citation>
    <scope>NUCLEOTIDE SEQUENCE</scope>
</reference>
<evidence type="ECO:0000313" key="1">
    <source>
        <dbReference type="EMBL" id="CAF5152115.1"/>
    </source>
</evidence>
<proteinExistence type="predicted"/>